<dbReference type="Pfam" id="PF02563">
    <property type="entry name" value="Poly_export"/>
    <property type="match status" value="1"/>
</dbReference>
<dbReference type="Gene3D" id="3.30.1950.10">
    <property type="entry name" value="wza like domain"/>
    <property type="match status" value="1"/>
</dbReference>
<dbReference type="PANTHER" id="PTHR33619">
    <property type="entry name" value="POLYSACCHARIDE EXPORT PROTEIN GFCE-RELATED"/>
    <property type="match status" value="1"/>
</dbReference>
<dbReference type="InterPro" id="IPR049712">
    <property type="entry name" value="Poly_export"/>
</dbReference>
<dbReference type="PANTHER" id="PTHR33619:SF3">
    <property type="entry name" value="POLYSACCHARIDE EXPORT PROTEIN GFCE-RELATED"/>
    <property type="match status" value="1"/>
</dbReference>
<sequence>MVLQTPTARIRHPLAVLLLSSSVAFGPTVGSAQSRLQAETPAQAQPAASPQTQSEPYQVGPNDILQITVYGQPSLTGVFPIDVDGNIGYPVIGTISMKGLTTAQISEKIGNTLSQHIPGLTVTASISQYAPVFVMGDVKAPGKYDFRPGMVALELMALGGGAGKGEAPAVTAGMQMISAQQEYADLQMQITTTNIRRIRLKAELDGTAFDYQLPQANPANAQAASLSQHMLDGEKTLFNVRRSNLAAERDALNAQSASYGDEIQTLQQSIKLHDAEIQLLQENVESSKSLVDRGLAAKSNLRDMERDLSATRRDALELGSFLARARQNQLAVQQRIANLEEARRSEAATSLQELDLNIARMELRSNAQLQTMAEIAKSSGNISSSDMRQKLLFTISRNINGAFEEIKADERTRIRPGDILRIELDLSKLTGSPA</sequence>
<evidence type="ECO:0000313" key="6">
    <source>
        <dbReference type="EMBL" id="OYR24048.1"/>
    </source>
</evidence>
<feature type="region of interest" description="Disordered" evidence="2">
    <location>
        <begin position="34"/>
        <end position="57"/>
    </location>
</feature>
<feature type="compositionally biased region" description="Low complexity" evidence="2">
    <location>
        <begin position="37"/>
        <end position="56"/>
    </location>
</feature>
<dbReference type="OrthoDB" id="9798876at2"/>
<evidence type="ECO:0000259" key="4">
    <source>
        <dbReference type="Pfam" id="PF02563"/>
    </source>
</evidence>
<dbReference type="InterPro" id="IPR003715">
    <property type="entry name" value="Poly_export_N"/>
</dbReference>
<evidence type="ECO:0000256" key="3">
    <source>
        <dbReference type="SAM" id="SignalP"/>
    </source>
</evidence>
<dbReference type="InterPro" id="IPR058781">
    <property type="entry name" value="HH_AprE-like"/>
</dbReference>
<organism evidence="6 7">
    <name type="scientific">Brucella pseudogrignonensis</name>
    <dbReference type="NCBI Taxonomy" id="419475"/>
    <lineage>
        <taxon>Bacteria</taxon>
        <taxon>Pseudomonadati</taxon>
        <taxon>Pseudomonadota</taxon>
        <taxon>Alphaproteobacteria</taxon>
        <taxon>Hyphomicrobiales</taxon>
        <taxon>Brucellaceae</taxon>
        <taxon>Brucella/Ochrobactrum group</taxon>
        <taxon>Brucella</taxon>
    </lineage>
</organism>
<protein>
    <submittedName>
        <fullName evidence="6">Polysaccharide biosynthesis/export family protein</fullName>
    </submittedName>
</protein>
<accession>A0A256GAG7</accession>
<dbReference type="GO" id="GO:0015159">
    <property type="term" value="F:polysaccharide transmembrane transporter activity"/>
    <property type="evidence" value="ECO:0007669"/>
    <property type="project" value="InterPro"/>
</dbReference>
<dbReference type="AlphaFoldDB" id="A0A256GAG7"/>
<evidence type="ECO:0000313" key="7">
    <source>
        <dbReference type="Proteomes" id="UP000216188"/>
    </source>
</evidence>
<comment type="caution">
    <text evidence="6">The sequence shown here is derived from an EMBL/GenBank/DDBJ whole genome shotgun (WGS) entry which is preliminary data.</text>
</comment>
<evidence type="ECO:0000256" key="2">
    <source>
        <dbReference type="SAM" id="MobiDB-lite"/>
    </source>
</evidence>
<evidence type="ECO:0000256" key="1">
    <source>
        <dbReference type="ARBA" id="ARBA00022729"/>
    </source>
</evidence>
<dbReference type="GeneID" id="93111983"/>
<keyword evidence="1 3" id="KW-0732">Signal</keyword>
<evidence type="ECO:0000259" key="5">
    <source>
        <dbReference type="Pfam" id="PF25994"/>
    </source>
</evidence>
<name>A0A256GAG7_9HYPH</name>
<dbReference type="Pfam" id="PF25994">
    <property type="entry name" value="HH_AprE"/>
    <property type="match status" value="1"/>
</dbReference>
<proteinExistence type="predicted"/>
<feature type="chain" id="PRO_5012988194" evidence="3">
    <location>
        <begin position="27"/>
        <end position="434"/>
    </location>
</feature>
<dbReference type="EMBL" id="NNRM01000036">
    <property type="protein sequence ID" value="OYR24048.1"/>
    <property type="molecule type" value="Genomic_DNA"/>
</dbReference>
<keyword evidence="7" id="KW-1185">Reference proteome</keyword>
<feature type="domain" description="Polysaccharide export protein N-terminal" evidence="4">
    <location>
        <begin position="53"/>
        <end position="125"/>
    </location>
</feature>
<dbReference type="RefSeq" id="WP_007880600.1">
    <property type="nucleotide sequence ID" value="NZ_CP015776.1"/>
</dbReference>
<reference evidence="6 7" key="1">
    <citation type="submission" date="2017-07" db="EMBL/GenBank/DDBJ databases">
        <title>Phylogenetic study on the rhizospheric bacterium Ochrobactrum sp. A44.</title>
        <authorList>
            <person name="Krzyzanowska D.M."/>
            <person name="Ossowicki A."/>
            <person name="Rajewska M."/>
            <person name="Maciag T."/>
            <person name="Kaczynski Z."/>
            <person name="Czerwicka M."/>
            <person name="Jafra S."/>
        </authorList>
    </citation>
    <scope>NUCLEOTIDE SEQUENCE [LARGE SCALE GENOMIC DNA]</scope>
    <source>
        <strain evidence="6 7">CCUG 30717</strain>
    </source>
</reference>
<dbReference type="Proteomes" id="UP000216188">
    <property type="component" value="Unassembled WGS sequence"/>
</dbReference>
<gene>
    <name evidence="6" type="ORF">CEV34_3170</name>
</gene>
<feature type="domain" description="AprE-like long alpha-helical hairpin" evidence="5">
    <location>
        <begin position="179"/>
        <end position="367"/>
    </location>
</feature>
<feature type="signal peptide" evidence="3">
    <location>
        <begin position="1"/>
        <end position="26"/>
    </location>
</feature>